<accession>A0ACA9USK9</accession>
<dbReference type="Proteomes" id="UP000836387">
    <property type="component" value="Unassembled WGS sequence"/>
</dbReference>
<protein>
    <submittedName>
        <fullName evidence="1">Uncharacterized protein</fullName>
    </submittedName>
</protein>
<proteinExistence type="predicted"/>
<keyword evidence="2" id="KW-1185">Reference proteome</keyword>
<reference evidence="1" key="2">
    <citation type="submission" date="2021-10" db="EMBL/GenBank/DDBJ databases">
        <authorList>
            <person name="Piombo E."/>
        </authorList>
    </citation>
    <scope>NUCLEOTIDE SEQUENCE</scope>
</reference>
<evidence type="ECO:0000313" key="1">
    <source>
        <dbReference type="EMBL" id="CAG9955264.1"/>
    </source>
</evidence>
<organism evidence="1 2">
    <name type="scientific">Clonostachys rosea f. rosea IK726</name>
    <dbReference type="NCBI Taxonomy" id="1349383"/>
    <lineage>
        <taxon>Eukaryota</taxon>
        <taxon>Fungi</taxon>
        <taxon>Dikarya</taxon>
        <taxon>Ascomycota</taxon>
        <taxon>Pezizomycotina</taxon>
        <taxon>Sordariomycetes</taxon>
        <taxon>Hypocreomycetidae</taxon>
        <taxon>Hypocreales</taxon>
        <taxon>Bionectriaceae</taxon>
        <taxon>Clonostachys</taxon>
    </lineage>
</organism>
<evidence type="ECO:0000313" key="2">
    <source>
        <dbReference type="Proteomes" id="UP000836387"/>
    </source>
</evidence>
<reference evidence="1" key="1">
    <citation type="submission" date="2020-04" db="EMBL/GenBank/DDBJ databases">
        <authorList>
            <person name="Broberg M."/>
        </authorList>
    </citation>
    <scope>NUCLEOTIDE SEQUENCE</scope>
</reference>
<gene>
    <name evidence="1" type="ORF">CRV2_00011883</name>
</gene>
<comment type="caution">
    <text evidence="1">The sequence shown here is derived from an EMBL/GenBank/DDBJ whole genome shotgun (WGS) entry which is preliminary data.</text>
</comment>
<name>A0ACA9USK9_BIOOC</name>
<dbReference type="EMBL" id="CADEHS020000578">
    <property type="protein sequence ID" value="CAG9955264.1"/>
    <property type="molecule type" value="Genomic_DNA"/>
</dbReference>
<sequence>MAPTLSKSQPALGIELEGQRTAFYPGDIIVGKVHRRAPIVCTEARINLAFHGRTKSRMEVKNSNHGGIYRGRFTLLHQAQSVFAGPMHIPEGSPKQKEWPFALQIPQNIDSRLFPQQYDAKKSFTRIDPAYVGNQPLPASFYGKDRQTRHLNTMNVASYYDGLGSKEGFIEYYIEATLRFQRKGSWHEVTATMPIQILAFNLNPPVVDFHLQRTPRWGSVYTQRLVPRMENAELSTNEKMKKLFGANILLQAGLRLESWCDIRCDGYVRAHDTNWKEKLYLQSEAYGGRRVAVEIPCSDEAMPVDVGKALNIRIGGHAGTSLAFHDFTTFNVSLSHQLSWTARFEIAGEECTLHGVQPVKVLPQTSDRRPAGLTQPQSAPTQRAESWMAPPAEIEPPPTFAEYAKELGLQPRVGKKNLDNYGYPKEKQY</sequence>